<dbReference type="Proteomes" id="UP000198901">
    <property type="component" value="Unassembled WGS sequence"/>
</dbReference>
<dbReference type="PANTHER" id="PTHR24421:SF10">
    <property type="entry name" value="NITRATE_NITRITE SENSOR PROTEIN NARQ"/>
    <property type="match status" value="1"/>
</dbReference>
<keyword evidence="7" id="KW-0547">Nucleotide-binding</keyword>
<dbReference type="GO" id="GO:0005524">
    <property type="term" value="F:ATP binding"/>
    <property type="evidence" value="ECO:0007669"/>
    <property type="project" value="UniProtKB-KW"/>
</dbReference>
<dbReference type="Pfam" id="PF13675">
    <property type="entry name" value="PilJ"/>
    <property type="match status" value="1"/>
</dbReference>
<dbReference type="OrthoDB" id="9760839at2"/>
<dbReference type="SMART" id="SM00387">
    <property type="entry name" value="HATPase_c"/>
    <property type="match status" value="1"/>
</dbReference>
<feature type="transmembrane region" description="Helical" evidence="14">
    <location>
        <begin position="191"/>
        <end position="209"/>
    </location>
</feature>
<dbReference type="InterPro" id="IPR003594">
    <property type="entry name" value="HATPase_dom"/>
</dbReference>
<keyword evidence="12 14" id="KW-0472">Membrane</keyword>
<dbReference type="GO" id="GO:0000155">
    <property type="term" value="F:phosphorelay sensor kinase activity"/>
    <property type="evidence" value="ECO:0007669"/>
    <property type="project" value="InterPro"/>
</dbReference>
<keyword evidence="8 16" id="KW-0418">Kinase</keyword>
<evidence type="ECO:0000259" key="15">
    <source>
        <dbReference type="PROSITE" id="PS50109"/>
    </source>
</evidence>
<keyword evidence="13" id="KW-0175">Coiled coil</keyword>
<dbReference type="SUPFAM" id="SSF55874">
    <property type="entry name" value="ATPase domain of HSP90 chaperone/DNA topoisomerase II/histidine kinase"/>
    <property type="match status" value="1"/>
</dbReference>
<dbReference type="Pfam" id="PF02518">
    <property type="entry name" value="HATPase_c"/>
    <property type="match status" value="1"/>
</dbReference>
<evidence type="ECO:0000256" key="2">
    <source>
        <dbReference type="ARBA" id="ARBA00004141"/>
    </source>
</evidence>
<feature type="coiled-coil region" evidence="13">
    <location>
        <begin position="230"/>
        <end position="287"/>
    </location>
</feature>
<comment type="catalytic activity">
    <reaction evidence="1">
        <text>ATP + protein L-histidine = ADP + protein N-phospho-L-histidine.</text>
        <dbReference type="EC" id="2.7.13.3"/>
    </reaction>
</comment>
<keyword evidence="10 14" id="KW-1133">Transmembrane helix</keyword>
<dbReference type="Gene3D" id="3.30.565.10">
    <property type="entry name" value="Histidine kinase-like ATPase, C-terminal domain"/>
    <property type="match status" value="1"/>
</dbReference>
<reference evidence="16 17" key="1">
    <citation type="submission" date="2016-10" db="EMBL/GenBank/DDBJ databases">
        <authorList>
            <person name="de Groot N.N."/>
        </authorList>
    </citation>
    <scope>NUCLEOTIDE SEQUENCE [LARGE SCALE GENOMIC DNA]</scope>
    <source>
        <strain evidence="16 17">DSM 21668</strain>
    </source>
</reference>
<dbReference type="STRING" id="563176.SAMN04488090_2489"/>
<dbReference type="AlphaFoldDB" id="A0A1G9Q6M3"/>
<keyword evidence="6 14" id="KW-0812">Transmembrane</keyword>
<proteinExistence type="predicted"/>
<dbReference type="GO" id="GO:0046983">
    <property type="term" value="F:protein dimerization activity"/>
    <property type="evidence" value="ECO:0007669"/>
    <property type="project" value="InterPro"/>
</dbReference>
<dbReference type="Pfam" id="PF07730">
    <property type="entry name" value="HisKA_3"/>
    <property type="match status" value="1"/>
</dbReference>
<dbReference type="InterPro" id="IPR029095">
    <property type="entry name" value="NarX-like_N"/>
</dbReference>
<gene>
    <name evidence="16" type="ORF">SAMN04488090_2489</name>
</gene>
<feature type="domain" description="Histidine kinase" evidence="15">
    <location>
        <begin position="287"/>
        <end position="480"/>
    </location>
</feature>
<name>A0A1G9Q6M3_9BACT</name>
<keyword evidence="9" id="KW-0067">ATP-binding</keyword>
<keyword evidence="11" id="KW-0902">Two-component regulatory system</keyword>
<comment type="subcellular location">
    <subcellularLocation>
        <location evidence="2">Membrane</location>
        <topology evidence="2">Multi-pass membrane protein</topology>
    </subcellularLocation>
</comment>
<dbReference type="InterPro" id="IPR011712">
    <property type="entry name" value="Sig_transdc_His_kin_sub3_dim/P"/>
</dbReference>
<organism evidence="16 17">
    <name type="scientific">Siphonobacter aquaeclarae</name>
    <dbReference type="NCBI Taxonomy" id="563176"/>
    <lineage>
        <taxon>Bacteria</taxon>
        <taxon>Pseudomonadati</taxon>
        <taxon>Bacteroidota</taxon>
        <taxon>Cytophagia</taxon>
        <taxon>Cytophagales</taxon>
        <taxon>Cytophagaceae</taxon>
        <taxon>Siphonobacter</taxon>
    </lineage>
</organism>
<evidence type="ECO:0000313" key="17">
    <source>
        <dbReference type="Proteomes" id="UP000198901"/>
    </source>
</evidence>
<dbReference type="EMBL" id="FNGS01000004">
    <property type="protein sequence ID" value="SDM06694.1"/>
    <property type="molecule type" value="Genomic_DNA"/>
</dbReference>
<sequence length="480" mass="55108">MEQHVRQQTEWKVTQGLTRLYVFCLSAVAIFTLAGQILIQRSLSDLLDDAHIVNIAGRQRMLSQLLTKRSVLLAYPDRFKDTESYRKDFAEQLRLWKESHEGLRNGTLTGKKVIQVKKSAPLDSMFVRLEVHFNLMYKAFEVVEKGGQGMPEALSVILGNERAFLETMDNIVFQFDFETQKRVDRVKNIEFMLAVLTFVVLFIEGVFIFRPVVEYTGEMFRAITQSEASQKQANDQLQIVNQYLREAQEALMQSTEEKLEMQRHEARVRASSLLEGQEEERKRLARELHDGIGQMLTGIRLHIEQLQDVPFSSERQRRNYEELRQLIVETIESTRQVSFNLMPSVLYDFGVEAAIRILCERAARDSGIEVEFKSRPGRKRIPENAGIGLYRITQEALNNCLKHAKAQYVEVSLIQEKDRVRLRIHDDGKGFDLKKLKARKGSLIGSGLRNMQVRAELLGGKLQILSKTGEGTEISASLPM</sequence>
<keyword evidence="4" id="KW-0597">Phosphoprotein</keyword>
<evidence type="ECO:0000256" key="8">
    <source>
        <dbReference type="ARBA" id="ARBA00022777"/>
    </source>
</evidence>
<dbReference type="EC" id="2.7.13.3" evidence="3"/>
<dbReference type="Gene3D" id="1.20.5.1930">
    <property type="match status" value="1"/>
</dbReference>
<evidence type="ECO:0000256" key="5">
    <source>
        <dbReference type="ARBA" id="ARBA00022679"/>
    </source>
</evidence>
<keyword evidence="5" id="KW-0808">Transferase</keyword>
<dbReference type="RefSeq" id="WP_093202388.1">
    <property type="nucleotide sequence ID" value="NZ_FNGS01000004.1"/>
</dbReference>
<dbReference type="InterPro" id="IPR005467">
    <property type="entry name" value="His_kinase_dom"/>
</dbReference>
<evidence type="ECO:0000256" key="3">
    <source>
        <dbReference type="ARBA" id="ARBA00012438"/>
    </source>
</evidence>
<feature type="transmembrane region" description="Helical" evidence="14">
    <location>
        <begin position="20"/>
        <end position="39"/>
    </location>
</feature>
<evidence type="ECO:0000256" key="9">
    <source>
        <dbReference type="ARBA" id="ARBA00022840"/>
    </source>
</evidence>
<evidence type="ECO:0000256" key="6">
    <source>
        <dbReference type="ARBA" id="ARBA00022692"/>
    </source>
</evidence>
<evidence type="ECO:0000256" key="13">
    <source>
        <dbReference type="SAM" id="Coils"/>
    </source>
</evidence>
<accession>A0A1G9Q6M3</accession>
<evidence type="ECO:0000256" key="1">
    <source>
        <dbReference type="ARBA" id="ARBA00000085"/>
    </source>
</evidence>
<evidence type="ECO:0000256" key="10">
    <source>
        <dbReference type="ARBA" id="ARBA00022989"/>
    </source>
</evidence>
<dbReference type="PANTHER" id="PTHR24421">
    <property type="entry name" value="NITRATE/NITRITE SENSOR PROTEIN NARX-RELATED"/>
    <property type="match status" value="1"/>
</dbReference>
<evidence type="ECO:0000313" key="16">
    <source>
        <dbReference type="EMBL" id="SDM06694.1"/>
    </source>
</evidence>
<evidence type="ECO:0000256" key="4">
    <source>
        <dbReference type="ARBA" id="ARBA00022553"/>
    </source>
</evidence>
<evidence type="ECO:0000256" key="7">
    <source>
        <dbReference type="ARBA" id="ARBA00022741"/>
    </source>
</evidence>
<dbReference type="PROSITE" id="PS50109">
    <property type="entry name" value="HIS_KIN"/>
    <property type="match status" value="1"/>
</dbReference>
<dbReference type="CDD" id="cd16917">
    <property type="entry name" value="HATPase_UhpB-NarQ-NarX-like"/>
    <property type="match status" value="1"/>
</dbReference>
<dbReference type="InterPro" id="IPR036890">
    <property type="entry name" value="HATPase_C_sf"/>
</dbReference>
<dbReference type="InterPro" id="IPR050482">
    <property type="entry name" value="Sensor_HK_TwoCompSys"/>
</dbReference>
<dbReference type="GO" id="GO:0016020">
    <property type="term" value="C:membrane"/>
    <property type="evidence" value="ECO:0007669"/>
    <property type="project" value="UniProtKB-SubCell"/>
</dbReference>
<evidence type="ECO:0000256" key="12">
    <source>
        <dbReference type="ARBA" id="ARBA00023136"/>
    </source>
</evidence>
<evidence type="ECO:0000256" key="14">
    <source>
        <dbReference type="SAM" id="Phobius"/>
    </source>
</evidence>
<keyword evidence="17" id="KW-1185">Reference proteome</keyword>
<evidence type="ECO:0000256" key="11">
    <source>
        <dbReference type="ARBA" id="ARBA00023012"/>
    </source>
</evidence>
<protein>
    <recommendedName>
        <fullName evidence="3">histidine kinase</fullName>
        <ecNumber evidence="3">2.7.13.3</ecNumber>
    </recommendedName>
</protein>